<feature type="non-terminal residue" evidence="2">
    <location>
        <position position="1"/>
    </location>
</feature>
<dbReference type="AlphaFoldDB" id="A0A0V0GTT9"/>
<organism evidence="2">
    <name type="scientific">Solanum chacoense</name>
    <name type="common">Chaco potato</name>
    <dbReference type="NCBI Taxonomy" id="4108"/>
    <lineage>
        <taxon>Eukaryota</taxon>
        <taxon>Viridiplantae</taxon>
        <taxon>Streptophyta</taxon>
        <taxon>Embryophyta</taxon>
        <taxon>Tracheophyta</taxon>
        <taxon>Spermatophyta</taxon>
        <taxon>Magnoliopsida</taxon>
        <taxon>eudicotyledons</taxon>
        <taxon>Gunneridae</taxon>
        <taxon>Pentapetalae</taxon>
        <taxon>asterids</taxon>
        <taxon>lamiids</taxon>
        <taxon>Solanales</taxon>
        <taxon>Solanaceae</taxon>
        <taxon>Solanoideae</taxon>
        <taxon>Solaneae</taxon>
        <taxon>Solanum</taxon>
    </lineage>
</organism>
<protein>
    <submittedName>
        <fullName evidence="2">Putative ovule protein</fullName>
    </submittedName>
</protein>
<sequence length="62" mass="7206">PSSSSSSSIYVSKKKLSARIIFLSLFFSHTLFSKNSKILIFLFLFHSYILMHNYRALIFDVL</sequence>
<name>A0A0V0GTT9_SOLCH</name>
<evidence type="ECO:0000256" key="1">
    <source>
        <dbReference type="SAM" id="Phobius"/>
    </source>
</evidence>
<accession>A0A0V0GTT9</accession>
<reference evidence="2" key="1">
    <citation type="submission" date="2015-12" db="EMBL/GenBank/DDBJ databases">
        <title>Gene expression during late stages of embryo sac development: a critical building block for successful pollen-pistil interactions.</title>
        <authorList>
            <person name="Liu Y."/>
            <person name="Joly V."/>
            <person name="Sabar M."/>
            <person name="Matton D.P."/>
        </authorList>
    </citation>
    <scope>NUCLEOTIDE SEQUENCE</scope>
</reference>
<dbReference type="EMBL" id="GEDG01031200">
    <property type="protein sequence ID" value="JAP11512.1"/>
    <property type="molecule type" value="Transcribed_RNA"/>
</dbReference>
<evidence type="ECO:0000313" key="2">
    <source>
        <dbReference type="EMBL" id="JAP11512.1"/>
    </source>
</evidence>
<keyword evidence="1" id="KW-0472">Membrane</keyword>
<feature type="transmembrane region" description="Helical" evidence="1">
    <location>
        <begin position="16"/>
        <end position="32"/>
    </location>
</feature>
<keyword evidence="1" id="KW-0812">Transmembrane</keyword>
<proteinExistence type="predicted"/>
<feature type="transmembrane region" description="Helical" evidence="1">
    <location>
        <begin position="38"/>
        <end position="57"/>
    </location>
</feature>
<keyword evidence="1" id="KW-1133">Transmembrane helix</keyword>